<dbReference type="RefSeq" id="WP_105187329.1">
    <property type="nucleotide sequence ID" value="NZ_BAAAGO010000016.1"/>
</dbReference>
<feature type="transmembrane region" description="Helical" evidence="2">
    <location>
        <begin position="63"/>
        <end position="85"/>
    </location>
</feature>
<evidence type="ECO:0000256" key="2">
    <source>
        <dbReference type="SAM" id="Phobius"/>
    </source>
</evidence>
<keyword evidence="2" id="KW-0472">Membrane</keyword>
<dbReference type="InterPro" id="IPR007060">
    <property type="entry name" value="FtsL/DivIC"/>
</dbReference>
<dbReference type="GO" id="GO:0051301">
    <property type="term" value="P:cell division"/>
    <property type="evidence" value="ECO:0007669"/>
    <property type="project" value="UniProtKB-KW"/>
</dbReference>
<feature type="region of interest" description="Disordered" evidence="1">
    <location>
        <begin position="1"/>
        <end position="47"/>
    </location>
</feature>
<dbReference type="Proteomes" id="UP000238164">
    <property type="component" value="Chromosome 1"/>
</dbReference>
<protein>
    <submittedName>
        <fullName evidence="3">Cell division protein FtsB</fullName>
    </submittedName>
</protein>
<feature type="compositionally biased region" description="Low complexity" evidence="1">
    <location>
        <begin position="9"/>
        <end position="29"/>
    </location>
</feature>
<keyword evidence="4" id="KW-1185">Reference proteome</keyword>
<keyword evidence="2" id="KW-0812">Transmembrane</keyword>
<keyword evidence="3" id="KW-0132">Cell division</keyword>
<sequence length="190" mass="20973">MARDKRPRTSTAGPGRTSRTRAGSRASTPKSVSTPSAQAVDDAPKTRRRLPALPTRFALTRRALAVFSVLVILTLSYANSLRIYLEQQRDLGEAQQQIAQRTAQISDLQDELNRWNDPAFVKAQARDRLGWLLPGEKGFKVIGPDGKPLGTGVVLDSQTELPPGEHSEMWFDRLWGSVQTADNPERGVGR</sequence>
<dbReference type="AlphaFoldDB" id="A0A2N9JLM4"/>
<proteinExistence type="predicted"/>
<evidence type="ECO:0000256" key="1">
    <source>
        <dbReference type="SAM" id="MobiDB-lite"/>
    </source>
</evidence>
<accession>A0A2N9JLM4</accession>
<organism evidence="3 4">
    <name type="scientific">Micropruina glycogenica</name>
    <dbReference type="NCBI Taxonomy" id="75385"/>
    <lineage>
        <taxon>Bacteria</taxon>
        <taxon>Bacillati</taxon>
        <taxon>Actinomycetota</taxon>
        <taxon>Actinomycetes</taxon>
        <taxon>Propionibacteriales</taxon>
        <taxon>Nocardioidaceae</taxon>
        <taxon>Micropruina</taxon>
    </lineage>
</organism>
<name>A0A2N9JLM4_9ACTN</name>
<evidence type="ECO:0000313" key="3">
    <source>
        <dbReference type="EMBL" id="SPD88935.1"/>
    </source>
</evidence>
<evidence type="ECO:0000313" key="4">
    <source>
        <dbReference type="Proteomes" id="UP000238164"/>
    </source>
</evidence>
<dbReference type="KEGG" id="mgg:MPLG2_3905"/>
<keyword evidence="3" id="KW-0131">Cell cycle</keyword>
<dbReference type="Pfam" id="PF04977">
    <property type="entry name" value="DivIC"/>
    <property type="match status" value="1"/>
</dbReference>
<reference evidence="3 4" key="1">
    <citation type="submission" date="2018-02" db="EMBL/GenBank/DDBJ databases">
        <authorList>
            <person name="Cohen D.B."/>
            <person name="Kent A.D."/>
        </authorList>
    </citation>
    <scope>NUCLEOTIDE SEQUENCE [LARGE SCALE GENOMIC DNA]</scope>
    <source>
        <strain evidence="3">1</strain>
    </source>
</reference>
<dbReference type="EMBL" id="LT985188">
    <property type="protein sequence ID" value="SPD88935.1"/>
    <property type="molecule type" value="Genomic_DNA"/>
</dbReference>
<dbReference type="OrthoDB" id="5187715at2"/>
<gene>
    <name evidence="3" type="ORF">MPLG2_3905</name>
</gene>
<keyword evidence="2" id="KW-1133">Transmembrane helix</keyword>